<name>A0A2H0V9S8_9BACT</name>
<feature type="transmembrane region" description="Helical" evidence="6">
    <location>
        <begin position="264"/>
        <end position="287"/>
    </location>
</feature>
<dbReference type="Pfam" id="PF01594">
    <property type="entry name" value="AI-2E_transport"/>
    <property type="match status" value="1"/>
</dbReference>
<comment type="similarity">
    <text evidence="2">Belongs to the autoinducer-2 exporter (AI-2E) (TC 2.A.86) family.</text>
</comment>
<feature type="transmembrane region" description="Helical" evidence="6">
    <location>
        <begin position="31"/>
        <end position="47"/>
    </location>
</feature>
<reference evidence="8" key="1">
    <citation type="submission" date="2017-09" db="EMBL/GenBank/DDBJ databases">
        <title>Depth-based differentiation of microbial function through sediment-hosted aquifers and enrichment of novel symbionts in the deep terrestrial subsurface.</title>
        <authorList>
            <person name="Probst A.J."/>
            <person name="Ladd B."/>
            <person name="Jarett J.K."/>
            <person name="Geller-Mcgrath D.E."/>
            <person name="Sieber C.M.K."/>
            <person name="Emerson J.B."/>
            <person name="Anantharaman K."/>
            <person name="Thomas B.C."/>
            <person name="Malmstrom R."/>
            <person name="Stieglmeier M."/>
            <person name="Klingl A."/>
            <person name="Woyke T."/>
            <person name="Ryan C.M."/>
            <person name="Banfield J.F."/>
        </authorList>
    </citation>
    <scope>NUCLEOTIDE SEQUENCE [LARGE SCALE GENOMIC DNA]</scope>
</reference>
<dbReference type="PANTHER" id="PTHR21716">
    <property type="entry name" value="TRANSMEMBRANE PROTEIN"/>
    <property type="match status" value="1"/>
</dbReference>
<dbReference type="AlphaFoldDB" id="A0A2H0V9S8"/>
<feature type="transmembrane region" description="Helical" evidence="6">
    <location>
        <begin position="59"/>
        <end position="81"/>
    </location>
</feature>
<evidence type="ECO:0000256" key="2">
    <source>
        <dbReference type="ARBA" id="ARBA00009773"/>
    </source>
</evidence>
<dbReference type="Proteomes" id="UP000229972">
    <property type="component" value="Unassembled WGS sequence"/>
</dbReference>
<evidence type="ECO:0000256" key="5">
    <source>
        <dbReference type="ARBA" id="ARBA00023136"/>
    </source>
</evidence>
<dbReference type="GO" id="GO:0016020">
    <property type="term" value="C:membrane"/>
    <property type="evidence" value="ECO:0007669"/>
    <property type="project" value="UniProtKB-SubCell"/>
</dbReference>
<evidence type="ECO:0000313" key="7">
    <source>
        <dbReference type="EMBL" id="PIR95848.1"/>
    </source>
</evidence>
<feature type="transmembrane region" description="Helical" evidence="6">
    <location>
        <begin position="307"/>
        <end position="339"/>
    </location>
</feature>
<sequence>MSKNLTKPFLLILVALVIVACYFIFRPFLTEIFVAAILASVFYTPYLRFAKFLHGRKKLAASLMCILLLVIIILPTIQLLAYTGQRSVVAYNATVVFFNEHNTNEIFQADFFNRGVLGYLHLSSYDLNSTTLQSTLLEIFKKSSNWLLDGATMALKGTTDFVVSLILVIIAMFFFFVDGQGMLKRLMRISPLPDKYDQTLFLKFRAVSYATFISTFVAAVAQGLVGAIGFAIIGFPALLAGILVALLSLLPYIGAALFYVPMGIYYLLIGNIWQGIFILIWGTMVISTIDNVIRTYMVKGEAEINPIFVLFSILGGVVMFGFWGVVLGPLVVALAVTVFHIYELEFCDMLEDREMGDEEEKVAVVNK</sequence>
<dbReference type="PROSITE" id="PS51257">
    <property type="entry name" value="PROKAR_LIPOPROTEIN"/>
    <property type="match status" value="1"/>
</dbReference>
<protein>
    <recommendedName>
        <fullName evidence="9">AI-2E family transporter</fullName>
    </recommendedName>
</protein>
<feature type="transmembrane region" description="Helical" evidence="6">
    <location>
        <begin position="161"/>
        <end position="179"/>
    </location>
</feature>
<keyword evidence="3 6" id="KW-0812">Transmembrane</keyword>
<dbReference type="InterPro" id="IPR002549">
    <property type="entry name" value="AI-2E-like"/>
</dbReference>
<evidence type="ECO:0000256" key="6">
    <source>
        <dbReference type="SAM" id="Phobius"/>
    </source>
</evidence>
<dbReference type="PANTHER" id="PTHR21716:SF4">
    <property type="entry name" value="TRANSMEMBRANE PROTEIN 245"/>
    <property type="match status" value="1"/>
</dbReference>
<feature type="transmembrane region" description="Helical" evidence="6">
    <location>
        <begin position="227"/>
        <end position="252"/>
    </location>
</feature>
<proteinExistence type="inferred from homology"/>
<feature type="transmembrane region" description="Helical" evidence="6">
    <location>
        <begin position="9"/>
        <end position="25"/>
    </location>
</feature>
<comment type="subcellular location">
    <subcellularLocation>
        <location evidence="1">Membrane</location>
        <topology evidence="1">Multi-pass membrane protein</topology>
    </subcellularLocation>
</comment>
<evidence type="ECO:0008006" key="9">
    <source>
        <dbReference type="Google" id="ProtNLM"/>
    </source>
</evidence>
<organism evidence="7 8">
    <name type="scientific">Candidatus Falkowbacteria bacterium CG10_big_fil_rev_8_21_14_0_10_37_18</name>
    <dbReference type="NCBI Taxonomy" id="1974562"/>
    <lineage>
        <taxon>Bacteria</taxon>
        <taxon>Candidatus Falkowiibacteriota</taxon>
    </lineage>
</organism>
<gene>
    <name evidence="7" type="ORF">COT93_00210</name>
</gene>
<dbReference type="EMBL" id="PFAL01000003">
    <property type="protein sequence ID" value="PIR95848.1"/>
    <property type="molecule type" value="Genomic_DNA"/>
</dbReference>
<comment type="caution">
    <text evidence="7">The sequence shown here is derived from an EMBL/GenBank/DDBJ whole genome shotgun (WGS) entry which is preliminary data.</text>
</comment>
<accession>A0A2H0V9S8</accession>
<evidence type="ECO:0000256" key="3">
    <source>
        <dbReference type="ARBA" id="ARBA00022692"/>
    </source>
</evidence>
<keyword evidence="5 6" id="KW-0472">Membrane</keyword>
<keyword evidence="4 6" id="KW-1133">Transmembrane helix</keyword>
<evidence type="ECO:0000313" key="8">
    <source>
        <dbReference type="Proteomes" id="UP000229972"/>
    </source>
</evidence>
<evidence type="ECO:0000256" key="1">
    <source>
        <dbReference type="ARBA" id="ARBA00004141"/>
    </source>
</evidence>
<evidence type="ECO:0000256" key="4">
    <source>
        <dbReference type="ARBA" id="ARBA00022989"/>
    </source>
</evidence>